<sequence length="105" mass="11384">MATLDAVNGATLEDVHIDEQGHQVKVTLRTREAHNVTDHTLVLQGVTDFSFADHLPGLNSGTTVASVDTEHDTESIRLTFSFGSEAAALTLSCAKVVLRRNRQPE</sequence>
<dbReference type="Proteomes" id="UP001500908">
    <property type="component" value="Unassembled WGS sequence"/>
</dbReference>
<reference evidence="2" key="1">
    <citation type="journal article" date="2019" name="Int. J. Syst. Evol. Microbiol.">
        <title>The Global Catalogue of Microorganisms (GCM) 10K type strain sequencing project: providing services to taxonomists for standard genome sequencing and annotation.</title>
        <authorList>
            <consortium name="The Broad Institute Genomics Platform"/>
            <consortium name="The Broad Institute Genome Sequencing Center for Infectious Disease"/>
            <person name="Wu L."/>
            <person name="Ma J."/>
        </authorList>
    </citation>
    <scope>NUCLEOTIDE SEQUENCE [LARGE SCALE GENOMIC DNA]</scope>
    <source>
        <strain evidence="2">JCM 17137</strain>
    </source>
</reference>
<organism evidence="1 2">
    <name type="scientific">Salinactinospora qingdaonensis</name>
    <dbReference type="NCBI Taxonomy" id="702744"/>
    <lineage>
        <taxon>Bacteria</taxon>
        <taxon>Bacillati</taxon>
        <taxon>Actinomycetota</taxon>
        <taxon>Actinomycetes</taxon>
        <taxon>Streptosporangiales</taxon>
        <taxon>Nocardiopsidaceae</taxon>
        <taxon>Salinactinospora</taxon>
    </lineage>
</organism>
<protein>
    <submittedName>
        <fullName evidence="1">Uncharacterized protein</fullName>
    </submittedName>
</protein>
<accession>A0ABP7FKP4</accession>
<dbReference type="RefSeq" id="WP_344970424.1">
    <property type="nucleotide sequence ID" value="NZ_BAABDD010000008.1"/>
</dbReference>
<evidence type="ECO:0000313" key="2">
    <source>
        <dbReference type="Proteomes" id="UP001500908"/>
    </source>
</evidence>
<keyword evidence="2" id="KW-1185">Reference proteome</keyword>
<dbReference type="EMBL" id="BAABDD010000008">
    <property type="protein sequence ID" value="GAA3741491.1"/>
    <property type="molecule type" value="Genomic_DNA"/>
</dbReference>
<name>A0ABP7FKP4_9ACTN</name>
<gene>
    <name evidence="1" type="ORF">GCM10022402_21630</name>
</gene>
<evidence type="ECO:0000313" key="1">
    <source>
        <dbReference type="EMBL" id="GAA3741491.1"/>
    </source>
</evidence>
<comment type="caution">
    <text evidence="1">The sequence shown here is derived from an EMBL/GenBank/DDBJ whole genome shotgun (WGS) entry which is preliminary data.</text>
</comment>
<proteinExistence type="predicted"/>